<evidence type="ECO:0000313" key="1">
    <source>
        <dbReference type="EMBL" id="KAI3792117.1"/>
    </source>
</evidence>
<accession>A0ACB9HAZ9</accession>
<reference evidence="1 2" key="2">
    <citation type="journal article" date="2022" name="Mol. Ecol. Resour.">
        <title>The genomes of chicory, endive, great burdock and yacon provide insights into Asteraceae paleo-polyploidization history and plant inulin production.</title>
        <authorList>
            <person name="Fan W."/>
            <person name="Wang S."/>
            <person name="Wang H."/>
            <person name="Wang A."/>
            <person name="Jiang F."/>
            <person name="Liu H."/>
            <person name="Zhao H."/>
            <person name="Xu D."/>
            <person name="Zhang Y."/>
        </authorList>
    </citation>
    <scope>NUCLEOTIDE SEQUENCE [LARGE SCALE GENOMIC DNA]</scope>
    <source>
        <strain evidence="2">cv. Punajuju</strain>
        <tissue evidence="1">Leaves</tissue>
    </source>
</reference>
<dbReference type="Proteomes" id="UP001055811">
    <property type="component" value="Linkage Group LG01"/>
</dbReference>
<reference evidence="2" key="1">
    <citation type="journal article" date="2022" name="Mol. Ecol. Resour.">
        <title>The genomes of chicory, endive, great burdock and yacon provide insights into Asteraceae palaeo-polyploidization history and plant inulin production.</title>
        <authorList>
            <person name="Fan W."/>
            <person name="Wang S."/>
            <person name="Wang H."/>
            <person name="Wang A."/>
            <person name="Jiang F."/>
            <person name="Liu H."/>
            <person name="Zhao H."/>
            <person name="Xu D."/>
            <person name="Zhang Y."/>
        </authorList>
    </citation>
    <scope>NUCLEOTIDE SEQUENCE [LARGE SCALE GENOMIC DNA]</scope>
    <source>
        <strain evidence="2">cv. Punajuju</strain>
    </source>
</reference>
<evidence type="ECO:0000313" key="2">
    <source>
        <dbReference type="Proteomes" id="UP001055811"/>
    </source>
</evidence>
<comment type="caution">
    <text evidence="1">The sequence shown here is derived from an EMBL/GenBank/DDBJ whole genome shotgun (WGS) entry which is preliminary data.</text>
</comment>
<protein>
    <submittedName>
        <fullName evidence="1">Uncharacterized protein</fullName>
    </submittedName>
</protein>
<sequence length="258" mass="28064">MTAAAMPDWQHVQRKFKMVKSFNHDRVPVAKLVSTTKIIGGSYAAVLQGDIGTSTGSEEAHVSCNDESEKESDTEDTLVSGEKYMSKERCQGSNVILEKTLEDGEIPVERAPEVSDDPFGFYPLLNNQNINSMAPSPFVDDGSAHTLTHPPVYTPPCSVARQEGENGFIVENVEVDKPGDSSRPDVISDQQLSRSKKDSSAGGGNVNDIAGLPVQSQSILKRLNDLVEVGQAMGFNMEGCLKNMEQIIDYHGNQNSFQ</sequence>
<dbReference type="EMBL" id="CM042009">
    <property type="protein sequence ID" value="KAI3792117.1"/>
    <property type="molecule type" value="Genomic_DNA"/>
</dbReference>
<organism evidence="1 2">
    <name type="scientific">Cichorium intybus</name>
    <name type="common">Chicory</name>
    <dbReference type="NCBI Taxonomy" id="13427"/>
    <lineage>
        <taxon>Eukaryota</taxon>
        <taxon>Viridiplantae</taxon>
        <taxon>Streptophyta</taxon>
        <taxon>Embryophyta</taxon>
        <taxon>Tracheophyta</taxon>
        <taxon>Spermatophyta</taxon>
        <taxon>Magnoliopsida</taxon>
        <taxon>eudicotyledons</taxon>
        <taxon>Gunneridae</taxon>
        <taxon>Pentapetalae</taxon>
        <taxon>asterids</taxon>
        <taxon>campanulids</taxon>
        <taxon>Asterales</taxon>
        <taxon>Asteraceae</taxon>
        <taxon>Cichorioideae</taxon>
        <taxon>Cichorieae</taxon>
        <taxon>Cichoriinae</taxon>
        <taxon>Cichorium</taxon>
    </lineage>
</organism>
<name>A0ACB9HAZ9_CICIN</name>
<gene>
    <name evidence="1" type="ORF">L2E82_05987</name>
</gene>
<keyword evidence="2" id="KW-1185">Reference proteome</keyword>
<proteinExistence type="predicted"/>